<sequence>MKHQVKYHILKEDDERNLINKVKSIGLLTNETSYVCPIEVQNEKHHQQLFQNVITSFIETMTKLLCTALKFRIRKCKLMMTYDSFDQLTSLV</sequence>
<evidence type="ECO:0000313" key="1">
    <source>
        <dbReference type="EMBL" id="CAH1391708.1"/>
    </source>
</evidence>
<accession>A0A9P0GZA3</accession>
<dbReference type="Proteomes" id="UP001152798">
    <property type="component" value="Chromosome 1"/>
</dbReference>
<dbReference type="EMBL" id="OV725077">
    <property type="protein sequence ID" value="CAH1391708.1"/>
    <property type="molecule type" value="Genomic_DNA"/>
</dbReference>
<keyword evidence="2" id="KW-1185">Reference proteome</keyword>
<name>A0A9P0GZA3_NEZVI</name>
<gene>
    <name evidence="1" type="ORF">NEZAVI_LOCUS2670</name>
</gene>
<evidence type="ECO:0000313" key="2">
    <source>
        <dbReference type="Proteomes" id="UP001152798"/>
    </source>
</evidence>
<organism evidence="1 2">
    <name type="scientific">Nezara viridula</name>
    <name type="common">Southern green stink bug</name>
    <name type="synonym">Cimex viridulus</name>
    <dbReference type="NCBI Taxonomy" id="85310"/>
    <lineage>
        <taxon>Eukaryota</taxon>
        <taxon>Metazoa</taxon>
        <taxon>Ecdysozoa</taxon>
        <taxon>Arthropoda</taxon>
        <taxon>Hexapoda</taxon>
        <taxon>Insecta</taxon>
        <taxon>Pterygota</taxon>
        <taxon>Neoptera</taxon>
        <taxon>Paraneoptera</taxon>
        <taxon>Hemiptera</taxon>
        <taxon>Heteroptera</taxon>
        <taxon>Panheteroptera</taxon>
        <taxon>Pentatomomorpha</taxon>
        <taxon>Pentatomoidea</taxon>
        <taxon>Pentatomidae</taxon>
        <taxon>Pentatominae</taxon>
        <taxon>Nezara</taxon>
    </lineage>
</organism>
<proteinExistence type="predicted"/>
<protein>
    <submittedName>
        <fullName evidence="1">Uncharacterized protein</fullName>
    </submittedName>
</protein>
<dbReference type="AlphaFoldDB" id="A0A9P0GZA3"/>
<reference evidence="1" key="1">
    <citation type="submission" date="2022-01" db="EMBL/GenBank/DDBJ databases">
        <authorList>
            <person name="King R."/>
        </authorList>
    </citation>
    <scope>NUCLEOTIDE SEQUENCE</scope>
</reference>